<gene>
    <name evidence="2" type="ORF">FHL05_11275</name>
    <name evidence="1" type="ORF">FHL06_10095</name>
</gene>
<name>A0A5P0ZZX1_9LACO</name>
<protein>
    <submittedName>
        <fullName evidence="2">Transposase family protein</fullName>
    </submittedName>
</protein>
<dbReference type="AlphaFoldDB" id="A0A5P0ZZX1"/>
<dbReference type="EMBL" id="VDFP01000024">
    <property type="protein sequence ID" value="MQS76720.1"/>
    <property type="molecule type" value="Genomic_DNA"/>
</dbReference>
<accession>A0A5P0ZZX1</accession>
<reference evidence="3 4" key="1">
    <citation type="journal article" date="2019" name="Syst. Appl. Microbiol.">
        <title>Polyphasic characterization of two novel Lactobacillus spp. isolated from blown salami packages: Description of Lactobacillus halodurans sp. nov. and Lactobacillus salsicarnum sp. nov.</title>
        <authorList>
            <person name="Schuster J.A."/>
            <person name="Klingl A."/>
            <person name="Vogel R.F."/>
            <person name="Ehrmann M.A."/>
        </authorList>
    </citation>
    <scope>NUCLEOTIDE SEQUENCE [LARGE SCALE GENOMIC DNA]</scope>
    <source>
        <strain evidence="2 3">TMW 1.1920</strain>
        <strain evidence="1 4">TMW 1.2172</strain>
    </source>
</reference>
<organism evidence="2 3">
    <name type="scientific">Companilactobacillus halodurans</name>
    <dbReference type="NCBI Taxonomy" id="2584183"/>
    <lineage>
        <taxon>Bacteria</taxon>
        <taxon>Bacillati</taxon>
        <taxon>Bacillota</taxon>
        <taxon>Bacilli</taxon>
        <taxon>Lactobacillales</taxon>
        <taxon>Lactobacillaceae</taxon>
        <taxon>Companilactobacillus</taxon>
    </lineage>
</organism>
<keyword evidence="3" id="KW-1185">Reference proteome</keyword>
<evidence type="ECO:0000313" key="4">
    <source>
        <dbReference type="Proteomes" id="UP000414364"/>
    </source>
</evidence>
<proteinExistence type="predicted"/>
<evidence type="ECO:0000313" key="1">
    <source>
        <dbReference type="EMBL" id="MQS76720.1"/>
    </source>
</evidence>
<dbReference type="OrthoDB" id="2295005at2"/>
<dbReference type="Proteomes" id="UP000371423">
    <property type="component" value="Unassembled WGS sequence"/>
</dbReference>
<evidence type="ECO:0000313" key="2">
    <source>
        <dbReference type="EMBL" id="MQS98435.1"/>
    </source>
</evidence>
<sequence length="128" mass="14759">MMSQNNSILCTLDIKDDIIKIISVKDAKIKKRGVIKRIKIVNAKLSYTLHKCPQCGMISLVKNGKRITNSRLASFNGFEYHSVIKKQRFLYRDCRSTCSAHSDLLSKNCKLNIESFPRLRLLIFRLVL</sequence>
<evidence type="ECO:0000313" key="3">
    <source>
        <dbReference type="Proteomes" id="UP000371423"/>
    </source>
</evidence>
<comment type="caution">
    <text evidence="2">The sequence shown here is derived from an EMBL/GenBank/DDBJ whole genome shotgun (WGS) entry which is preliminary data.</text>
</comment>
<dbReference type="EMBL" id="VDFO01000051">
    <property type="protein sequence ID" value="MQS98435.1"/>
    <property type="molecule type" value="Genomic_DNA"/>
</dbReference>
<dbReference type="Proteomes" id="UP000414364">
    <property type="component" value="Unassembled WGS sequence"/>
</dbReference>